<dbReference type="EMBL" id="MTSD02000002">
    <property type="protein sequence ID" value="OOV87938.1"/>
    <property type="molecule type" value="Genomic_DNA"/>
</dbReference>
<evidence type="ECO:0000313" key="6">
    <source>
        <dbReference type="EMBL" id="OOV87938.1"/>
    </source>
</evidence>
<evidence type="ECO:0000256" key="2">
    <source>
        <dbReference type="ARBA" id="ARBA00022723"/>
    </source>
</evidence>
<evidence type="ECO:0000256" key="5">
    <source>
        <dbReference type="SAM" id="SignalP"/>
    </source>
</evidence>
<dbReference type="GO" id="GO:0030973">
    <property type="term" value="F:molybdate ion binding"/>
    <property type="evidence" value="ECO:0007669"/>
    <property type="project" value="InterPro"/>
</dbReference>
<feature type="signal peptide" evidence="5">
    <location>
        <begin position="1"/>
        <end position="17"/>
    </location>
</feature>
<dbReference type="InterPro" id="IPR005950">
    <property type="entry name" value="ModA"/>
</dbReference>
<feature type="chain" id="PRO_5010528826" evidence="5">
    <location>
        <begin position="18"/>
        <end position="263"/>
    </location>
</feature>
<accession>A0A1T1HDK2</accession>
<dbReference type="InterPro" id="IPR044084">
    <property type="entry name" value="AvModA-like_subst-bd"/>
</dbReference>
<dbReference type="Proteomes" id="UP000190064">
    <property type="component" value="Unassembled WGS sequence"/>
</dbReference>
<keyword evidence="3 5" id="KW-0732">Signal</keyword>
<dbReference type="PANTHER" id="PTHR30632">
    <property type="entry name" value="MOLYBDATE-BINDING PERIPLASMIC PROTEIN"/>
    <property type="match status" value="1"/>
</dbReference>
<dbReference type="Pfam" id="PF13531">
    <property type="entry name" value="SBP_bac_11"/>
    <property type="match status" value="1"/>
</dbReference>
<keyword evidence="4" id="KW-0500">Molybdenum</keyword>
<gene>
    <name evidence="6" type="ORF">BTA35_0206160</name>
</gene>
<comment type="similarity">
    <text evidence="1">Belongs to the bacterial solute-binding protein ModA family.</text>
</comment>
<keyword evidence="2 4" id="KW-0479">Metal-binding</keyword>
<dbReference type="PANTHER" id="PTHR30632:SF14">
    <property type="entry name" value="TUNGSTATE_MOLYBDATE_CHROMATE-BINDING PROTEIN MODA"/>
    <property type="match status" value="1"/>
</dbReference>
<keyword evidence="7" id="KW-1185">Reference proteome</keyword>
<dbReference type="NCBIfam" id="TIGR01256">
    <property type="entry name" value="modA"/>
    <property type="match status" value="1"/>
</dbReference>
<feature type="binding site" evidence="4">
    <location>
        <position position="54"/>
    </location>
    <ligand>
        <name>molybdate</name>
        <dbReference type="ChEBI" id="CHEBI:36264"/>
    </ligand>
</feature>
<dbReference type="PIRSF" id="PIRSF004846">
    <property type="entry name" value="ModA"/>
    <property type="match status" value="1"/>
</dbReference>
<dbReference type="CDD" id="cd13539">
    <property type="entry name" value="PBP2_AvModA"/>
    <property type="match status" value="1"/>
</dbReference>
<name>A0A1T1HDK2_OCELI</name>
<dbReference type="InterPro" id="IPR050682">
    <property type="entry name" value="ModA/WtpA"/>
</dbReference>
<reference evidence="6" key="1">
    <citation type="submission" date="2017-02" db="EMBL/GenBank/DDBJ databases">
        <title>Draft Genome Sequence of the Salt Water Bacterium Oceanospirillum linum ATCC 11336.</title>
        <authorList>
            <person name="Trachtenberg A.M."/>
            <person name="Carney J.G."/>
            <person name="Linnane J.D."/>
            <person name="Rheaume B.A."/>
            <person name="Pitts N.L."/>
            <person name="Mykles D.L."/>
            <person name="Maclea K.S."/>
        </authorList>
    </citation>
    <scope>NUCLEOTIDE SEQUENCE [LARGE SCALE GENOMIC DNA]</scope>
    <source>
        <strain evidence="6">ATCC 11336</strain>
    </source>
</reference>
<evidence type="ECO:0000256" key="3">
    <source>
        <dbReference type="ARBA" id="ARBA00022729"/>
    </source>
</evidence>
<dbReference type="AlphaFoldDB" id="A0A1T1HDK2"/>
<evidence type="ECO:0000313" key="7">
    <source>
        <dbReference type="Proteomes" id="UP000190064"/>
    </source>
</evidence>
<proteinExistence type="inferred from homology"/>
<feature type="binding site" evidence="4">
    <location>
        <position position="164"/>
    </location>
    <ligand>
        <name>molybdate</name>
        <dbReference type="ChEBI" id="CHEBI:36264"/>
    </ligand>
</feature>
<sequence length="263" mass="28579">MGVLTTLVLLFSSPAHAAEVRVAVASNFLSTLQQLAAVYHNQQSDRLMIISGSSGGLYAQIRHGAPYDLFLSADQNRPERLEKEGVILPGSRRTYARGLLALWSDDPLQVDREGAVLHSGTFQHLSLPNPVNAPYGLAAQQLLSKKGLWRTLEAQKRLIRTGNVRQTLFQVVSGAAPMGFIALSQAHHPVIAGKGSLWVPDPSLYPPIIQQGVVLARSQQPQAALRFMHWLQSQQARALIAASGYQVGLRDLLLAGGFPKAAW</sequence>
<evidence type="ECO:0000256" key="4">
    <source>
        <dbReference type="PIRSR" id="PIRSR004846-1"/>
    </source>
</evidence>
<dbReference type="GO" id="GO:0015689">
    <property type="term" value="P:molybdate ion transport"/>
    <property type="evidence" value="ECO:0007669"/>
    <property type="project" value="InterPro"/>
</dbReference>
<dbReference type="Gene3D" id="3.40.190.10">
    <property type="entry name" value="Periplasmic binding protein-like II"/>
    <property type="match status" value="2"/>
</dbReference>
<evidence type="ECO:0000256" key="1">
    <source>
        <dbReference type="ARBA" id="ARBA00009175"/>
    </source>
</evidence>
<protein>
    <submittedName>
        <fullName evidence="6">Molybdate ABC transporter substrate-binding protein</fullName>
    </submittedName>
</protein>
<dbReference type="STRING" id="966.BTA35_0206160"/>
<comment type="caution">
    <text evidence="6">The sequence shown here is derived from an EMBL/GenBank/DDBJ whole genome shotgun (WGS) entry which is preliminary data.</text>
</comment>
<dbReference type="GO" id="GO:0046872">
    <property type="term" value="F:metal ion binding"/>
    <property type="evidence" value="ECO:0007669"/>
    <property type="project" value="UniProtKB-KW"/>
</dbReference>
<organism evidence="6 7">
    <name type="scientific">Oceanospirillum linum</name>
    <dbReference type="NCBI Taxonomy" id="966"/>
    <lineage>
        <taxon>Bacteria</taxon>
        <taxon>Pseudomonadati</taxon>
        <taxon>Pseudomonadota</taxon>
        <taxon>Gammaproteobacteria</taxon>
        <taxon>Oceanospirillales</taxon>
        <taxon>Oceanospirillaceae</taxon>
        <taxon>Oceanospirillum</taxon>
    </lineage>
</organism>
<dbReference type="SUPFAM" id="SSF53850">
    <property type="entry name" value="Periplasmic binding protein-like II"/>
    <property type="match status" value="1"/>
</dbReference>